<dbReference type="Proteomes" id="UP001642360">
    <property type="component" value="Unassembled WGS sequence"/>
</dbReference>
<sequence length="95" mass="10956">MAEATDSAKLHNKALFENLKNLEKHSKGFMYSYFDVYTATSDRMDNPLICVFEVFYKGKLDRNKNFEDRGYDSSLSLCSVSMLRSFLNSSIVFVD</sequence>
<dbReference type="EMBL" id="CAUOFW020001414">
    <property type="protein sequence ID" value="CAK9144662.1"/>
    <property type="molecule type" value="Genomic_DNA"/>
</dbReference>
<reference evidence="1 2" key="1">
    <citation type="submission" date="2024-02" db="EMBL/GenBank/DDBJ databases">
        <authorList>
            <person name="Vignale AGUSTIN F."/>
            <person name="Sosa J E."/>
            <person name="Modenutti C."/>
        </authorList>
    </citation>
    <scope>NUCLEOTIDE SEQUENCE [LARGE SCALE GENOMIC DNA]</scope>
</reference>
<organism evidence="1 2">
    <name type="scientific">Ilex paraguariensis</name>
    <name type="common">yerba mate</name>
    <dbReference type="NCBI Taxonomy" id="185542"/>
    <lineage>
        <taxon>Eukaryota</taxon>
        <taxon>Viridiplantae</taxon>
        <taxon>Streptophyta</taxon>
        <taxon>Embryophyta</taxon>
        <taxon>Tracheophyta</taxon>
        <taxon>Spermatophyta</taxon>
        <taxon>Magnoliopsida</taxon>
        <taxon>eudicotyledons</taxon>
        <taxon>Gunneridae</taxon>
        <taxon>Pentapetalae</taxon>
        <taxon>asterids</taxon>
        <taxon>campanulids</taxon>
        <taxon>Aquifoliales</taxon>
        <taxon>Aquifoliaceae</taxon>
        <taxon>Ilex</taxon>
    </lineage>
</organism>
<evidence type="ECO:0000313" key="2">
    <source>
        <dbReference type="Proteomes" id="UP001642360"/>
    </source>
</evidence>
<evidence type="ECO:0000313" key="1">
    <source>
        <dbReference type="EMBL" id="CAK9144662.1"/>
    </source>
</evidence>
<dbReference type="AlphaFoldDB" id="A0ABC8RJV1"/>
<gene>
    <name evidence="1" type="ORF">ILEXP_LOCUS12424</name>
</gene>
<accession>A0ABC8RJV1</accession>
<proteinExistence type="predicted"/>
<protein>
    <submittedName>
        <fullName evidence="1">Uncharacterized protein</fullName>
    </submittedName>
</protein>
<name>A0ABC8RJV1_9AQUA</name>
<comment type="caution">
    <text evidence="1">The sequence shown here is derived from an EMBL/GenBank/DDBJ whole genome shotgun (WGS) entry which is preliminary data.</text>
</comment>
<keyword evidence="2" id="KW-1185">Reference proteome</keyword>